<dbReference type="PROSITE" id="PS51462">
    <property type="entry name" value="NUDIX"/>
    <property type="match status" value="1"/>
</dbReference>
<evidence type="ECO:0000256" key="3">
    <source>
        <dbReference type="ARBA" id="ARBA00007275"/>
    </source>
</evidence>
<gene>
    <name evidence="9" type="ORF">FME95_02610</name>
</gene>
<accession>A0A5C8Z9D6</accession>
<dbReference type="RefSeq" id="WP_147712879.1">
    <property type="nucleotide sequence ID" value="NZ_VKAD01000001.1"/>
</dbReference>
<evidence type="ECO:0000256" key="1">
    <source>
        <dbReference type="ARBA" id="ARBA00000847"/>
    </source>
</evidence>
<evidence type="ECO:0000313" key="10">
    <source>
        <dbReference type="Proteomes" id="UP000321764"/>
    </source>
</evidence>
<organism evidence="9 10">
    <name type="scientific">Reinekea thalattae</name>
    <dbReference type="NCBI Taxonomy" id="2593301"/>
    <lineage>
        <taxon>Bacteria</taxon>
        <taxon>Pseudomonadati</taxon>
        <taxon>Pseudomonadota</taxon>
        <taxon>Gammaproteobacteria</taxon>
        <taxon>Oceanospirillales</taxon>
        <taxon>Saccharospirillaceae</taxon>
        <taxon>Reinekea</taxon>
    </lineage>
</organism>
<dbReference type="SUPFAM" id="SSF55811">
    <property type="entry name" value="Nudix"/>
    <property type="match status" value="1"/>
</dbReference>
<comment type="similarity">
    <text evidence="3">Belongs to the Nudix hydrolase family. NudK subfamily.</text>
</comment>
<protein>
    <recommendedName>
        <fullName evidence="4">GDP-mannose pyrophosphatase</fullName>
    </recommendedName>
    <alternativeName>
        <fullName evidence="6">GDP-mannose hydrolase</fullName>
    </alternativeName>
    <alternativeName>
        <fullName evidence="7">GDPMK</fullName>
    </alternativeName>
</protein>
<dbReference type="CDD" id="cd24161">
    <property type="entry name" value="NUDIX_ADPRase_Ndx2"/>
    <property type="match status" value="1"/>
</dbReference>
<keyword evidence="10" id="KW-1185">Reference proteome</keyword>
<dbReference type="OrthoDB" id="177518at2"/>
<dbReference type="InterPro" id="IPR015797">
    <property type="entry name" value="NUDIX_hydrolase-like_dom_sf"/>
</dbReference>
<dbReference type="Gene3D" id="3.90.79.10">
    <property type="entry name" value="Nucleoside Triphosphate Pyrophosphohydrolase"/>
    <property type="match status" value="1"/>
</dbReference>
<dbReference type="GO" id="GO:0016787">
    <property type="term" value="F:hydrolase activity"/>
    <property type="evidence" value="ECO:0007669"/>
    <property type="project" value="UniProtKB-KW"/>
</dbReference>
<dbReference type="EMBL" id="VKAD01000001">
    <property type="protein sequence ID" value="TXR53480.1"/>
    <property type="molecule type" value="Genomic_DNA"/>
</dbReference>
<feature type="domain" description="Nudix hydrolase" evidence="8">
    <location>
        <begin position="37"/>
        <end position="167"/>
    </location>
</feature>
<comment type="cofactor">
    <cofactor evidence="2">
        <name>Mg(2+)</name>
        <dbReference type="ChEBI" id="CHEBI:18420"/>
    </cofactor>
</comment>
<evidence type="ECO:0000259" key="8">
    <source>
        <dbReference type="PROSITE" id="PS51462"/>
    </source>
</evidence>
<evidence type="ECO:0000256" key="2">
    <source>
        <dbReference type="ARBA" id="ARBA00001946"/>
    </source>
</evidence>
<evidence type="ECO:0000256" key="6">
    <source>
        <dbReference type="ARBA" id="ARBA00032162"/>
    </source>
</evidence>
<dbReference type="GO" id="GO:0019693">
    <property type="term" value="P:ribose phosphate metabolic process"/>
    <property type="evidence" value="ECO:0007669"/>
    <property type="project" value="TreeGrafter"/>
</dbReference>
<dbReference type="AlphaFoldDB" id="A0A5C8Z9D6"/>
<sequence length="177" mass="19752">MYKTLSSTETYKNPWIRVREDIIERPSGEQGLYGVVEKNDFAAIIAVDNGQIHLVEQYRYPIAQPTLEIPMGGWTDQPDADPMQLALGELREETGYQADKIEKIGFHHVDNGTSTQGCHIFLASQLHFVGQQLDNEEEGLIACQIPLEVFEQKIISGEITDACTIACYGLAKLKGLL</sequence>
<evidence type="ECO:0000313" key="9">
    <source>
        <dbReference type="EMBL" id="TXR53480.1"/>
    </source>
</evidence>
<dbReference type="Proteomes" id="UP000321764">
    <property type="component" value="Unassembled WGS sequence"/>
</dbReference>
<dbReference type="GO" id="GO:0006753">
    <property type="term" value="P:nucleoside phosphate metabolic process"/>
    <property type="evidence" value="ECO:0007669"/>
    <property type="project" value="TreeGrafter"/>
</dbReference>
<name>A0A5C8Z9D6_9GAMM</name>
<keyword evidence="5 9" id="KW-0378">Hydrolase</keyword>
<evidence type="ECO:0000256" key="5">
    <source>
        <dbReference type="ARBA" id="ARBA00022801"/>
    </source>
</evidence>
<comment type="catalytic activity">
    <reaction evidence="1">
        <text>GDP-alpha-D-mannose + H2O = alpha-D-mannose 1-phosphate + GMP + 2 H(+)</text>
        <dbReference type="Rhea" id="RHEA:27978"/>
        <dbReference type="ChEBI" id="CHEBI:15377"/>
        <dbReference type="ChEBI" id="CHEBI:15378"/>
        <dbReference type="ChEBI" id="CHEBI:57527"/>
        <dbReference type="ChEBI" id="CHEBI:58115"/>
        <dbReference type="ChEBI" id="CHEBI:58409"/>
    </reaction>
</comment>
<evidence type="ECO:0000256" key="4">
    <source>
        <dbReference type="ARBA" id="ARBA00016377"/>
    </source>
</evidence>
<evidence type="ECO:0000256" key="7">
    <source>
        <dbReference type="ARBA" id="ARBA00032272"/>
    </source>
</evidence>
<comment type="caution">
    <text evidence="9">The sequence shown here is derived from an EMBL/GenBank/DDBJ whole genome shotgun (WGS) entry which is preliminary data.</text>
</comment>
<dbReference type="PANTHER" id="PTHR11839:SF18">
    <property type="entry name" value="NUDIX HYDROLASE DOMAIN-CONTAINING PROTEIN"/>
    <property type="match status" value="1"/>
</dbReference>
<reference evidence="9 10" key="1">
    <citation type="submission" date="2019-07" db="EMBL/GenBank/DDBJ databases">
        <title>Reinekea sp. strain SSH23 genome sequencing and assembly.</title>
        <authorList>
            <person name="Kim I."/>
        </authorList>
    </citation>
    <scope>NUCLEOTIDE SEQUENCE [LARGE SCALE GENOMIC DNA]</scope>
    <source>
        <strain evidence="9 10">SSH23</strain>
    </source>
</reference>
<dbReference type="PANTHER" id="PTHR11839">
    <property type="entry name" value="UDP/ADP-SUGAR PYROPHOSPHATASE"/>
    <property type="match status" value="1"/>
</dbReference>
<proteinExistence type="inferred from homology"/>
<dbReference type="InterPro" id="IPR000086">
    <property type="entry name" value="NUDIX_hydrolase_dom"/>
</dbReference>